<dbReference type="EMBL" id="KN840509">
    <property type="protein sequence ID" value="KIP06844.1"/>
    <property type="molecule type" value="Genomic_DNA"/>
</dbReference>
<dbReference type="Proteomes" id="UP000053257">
    <property type="component" value="Unassembled WGS sequence"/>
</dbReference>
<feature type="region of interest" description="Disordered" evidence="3">
    <location>
        <begin position="513"/>
        <end position="561"/>
    </location>
</feature>
<dbReference type="GO" id="GO:0007264">
    <property type="term" value="P:small GTPase-mediated signal transduction"/>
    <property type="evidence" value="ECO:0007669"/>
    <property type="project" value="InterPro"/>
</dbReference>
<feature type="domain" description="N-terminal Ras-GEF" evidence="5">
    <location>
        <begin position="612"/>
        <end position="751"/>
    </location>
</feature>
<feature type="compositionally biased region" description="Polar residues" evidence="3">
    <location>
        <begin position="224"/>
        <end position="242"/>
    </location>
</feature>
<dbReference type="SMART" id="SM00147">
    <property type="entry name" value="RasGEF"/>
    <property type="match status" value="1"/>
</dbReference>
<dbReference type="InterPro" id="IPR000651">
    <property type="entry name" value="Ras-like_Gua-exchang_fac_N"/>
</dbReference>
<proteinExistence type="predicted"/>
<feature type="compositionally biased region" description="Polar residues" evidence="3">
    <location>
        <begin position="95"/>
        <end position="106"/>
    </location>
</feature>
<evidence type="ECO:0000313" key="7">
    <source>
        <dbReference type="Proteomes" id="UP000053257"/>
    </source>
</evidence>
<sequence>MPVPPLPTQGTNSRRHKQPVSPPPASASFYTTRPSVTGEAQPPRGEHRIPVTELDTVKANGSTQALSSVKSASRVNSRNPDSHAEGRAPRDSRHTATSRPSVYRQNSEPRDGLRRSHSDSTKDGRRSHQSSSQDSSLRSWTSQTSLSSEIRPRRSHERSSSDTSDIRKAIYGELDPSLQRRRSSDSRATRPGIFGTGQEQLTTRNSGQTDSSSSSTSHWADSTAIQHSGYPSTADTSLSRLNTDVPKWKPSQTQTEQSVSRLSKPLPDIPESPVSPPHPVSAGAENGKCSLPYMPPTSPPSAVWAATKALSDSKQSLHHRAISNAQLATTNSRQASTGISGNRLGYGSSSTLQSGPCSDLVDITQIASSLENVCEIFQKRDILSAKQAVKKLLRTIEDSKMSLLDELPEYVRNVHTITLAATSVDSRKAVFDDYCLEMKSGAAGNDLAHIFEFSTMLMRGLCADFALLLGECSRALYKYHADPAECANMAALEDAQCAMDEVTQAVHASLGSALQTARERTKAGDPRRSLGSNTGLGHASGTATRRQRSLSEPHYGPLDGSRDSVIQDLNLELRSAKAVFDSIAQNYLSTPNDAPLPLNTKYVTYSKPHDGRKKQMVAITVEELVRHFARNTDSTESDTITLMDAFFLFFRHYIKAEHLVDIMIKIFTEPMPRELERPDRIEDQRRWRAAQTSTKLGVVRLIAFWLEQYFLPLTDEVVLQKINYFTFEVVTKDMDLPRRAAWLISMHLCNAKGGQRDQKYPRFPSSFEKLLKDGERGRMEYKPTGFVHDVVDGLRHAELAKLDVKFFGNQKGGAQELARALTLLESEIIHVSMPISFFHHREEKPAATIVAMRTWSNALNLWTRECIQTLPTARERATTFNTFVAVMQHCFELRNYSSAYTILLALKAIQASERFGLTMSIVSLRNKEIIQEIDEYFGDPRHNFPLYRKDMATTAAPANPLFFLVGGDLAKVAAMKKSVEAEYRLEGLSKHKSWVFPQYLVRLQGIVRDLERCYALYGITVNERIKEWLKLEVKRLEGSSYDAITQSLDSIHHLDEKQSLLHRKLKPKHATAL</sequence>
<keyword evidence="7" id="KW-1185">Reference proteome</keyword>
<evidence type="ECO:0000259" key="4">
    <source>
        <dbReference type="PROSITE" id="PS50009"/>
    </source>
</evidence>
<evidence type="ECO:0000256" key="3">
    <source>
        <dbReference type="SAM" id="MobiDB-lite"/>
    </source>
</evidence>
<dbReference type="PANTHER" id="PTHR23113:SF99">
    <property type="entry name" value="RASGEF DOMAIN-CONTAINING PROTEIN"/>
    <property type="match status" value="1"/>
</dbReference>
<evidence type="ECO:0000313" key="6">
    <source>
        <dbReference type="EMBL" id="KIP06844.1"/>
    </source>
</evidence>
<dbReference type="GO" id="GO:0005085">
    <property type="term" value="F:guanyl-nucleotide exchange factor activity"/>
    <property type="evidence" value="ECO:0007669"/>
    <property type="project" value="UniProtKB-KW"/>
</dbReference>
<feature type="compositionally biased region" description="Basic and acidic residues" evidence="3">
    <location>
        <begin position="517"/>
        <end position="528"/>
    </location>
</feature>
<dbReference type="SUPFAM" id="SSF48366">
    <property type="entry name" value="Ras GEF"/>
    <property type="match status" value="1"/>
</dbReference>
<feature type="compositionally biased region" description="Low complexity" evidence="3">
    <location>
        <begin position="129"/>
        <end position="143"/>
    </location>
</feature>
<dbReference type="CDD" id="cd06224">
    <property type="entry name" value="REM"/>
    <property type="match status" value="1"/>
</dbReference>
<dbReference type="InterPro" id="IPR008937">
    <property type="entry name" value="Ras-like_GEF"/>
</dbReference>
<feature type="compositionally biased region" description="Basic and acidic residues" evidence="3">
    <location>
        <begin position="80"/>
        <end position="94"/>
    </location>
</feature>
<feature type="compositionally biased region" description="Pro residues" evidence="3">
    <location>
        <begin position="267"/>
        <end position="279"/>
    </location>
</feature>
<feature type="compositionally biased region" description="Low complexity" evidence="3">
    <location>
        <begin position="203"/>
        <end position="223"/>
    </location>
</feature>
<dbReference type="PROSITE" id="PS50212">
    <property type="entry name" value="RASGEF_NTER"/>
    <property type="match status" value="1"/>
</dbReference>
<feature type="region of interest" description="Disordered" evidence="3">
    <location>
        <begin position="1"/>
        <end position="288"/>
    </location>
</feature>
<feature type="compositionally biased region" description="Polar residues" evidence="3">
    <location>
        <begin position="250"/>
        <end position="261"/>
    </location>
</feature>
<gene>
    <name evidence="6" type="ORF">PHLGIDRAFT_444340</name>
</gene>
<dbReference type="Gene3D" id="1.10.840.10">
    <property type="entry name" value="Ras guanine-nucleotide exchange factors catalytic domain"/>
    <property type="match status" value="1"/>
</dbReference>
<dbReference type="HOGENOM" id="CLU_287306_0_0_1"/>
<dbReference type="Pfam" id="PF00617">
    <property type="entry name" value="RasGEF"/>
    <property type="match status" value="1"/>
</dbReference>
<organism evidence="6 7">
    <name type="scientific">Phlebiopsis gigantea (strain 11061_1 CR5-6)</name>
    <name type="common">White-rot fungus</name>
    <name type="synonym">Peniophora gigantea</name>
    <dbReference type="NCBI Taxonomy" id="745531"/>
    <lineage>
        <taxon>Eukaryota</taxon>
        <taxon>Fungi</taxon>
        <taxon>Dikarya</taxon>
        <taxon>Basidiomycota</taxon>
        <taxon>Agaricomycotina</taxon>
        <taxon>Agaricomycetes</taxon>
        <taxon>Polyporales</taxon>
        <taxon>Phanerochaetaceae</taxon>
        <taxon>Phlebiopsis</taxon>
    </lineage>
</organism>
<evidence type="ECO:0000256" key="1">
    <source>
        <dbReference type="ARBA" id="ARBA00022658"/>
    </source>
</evidence>
<dbReference type="Pfam" id="PF00618">
    <property type="entry name" value="RasGEF_N"/>
    <property type="match status" value="1"/>
</dbReference>
<dbReference type="STRING" id="745531.A0A0C3NP21"/>
<reference evidence="6 7" key="1">
    <citation type="journal article" date="2014" name="PLoS Genet.">
        <title>Analysis of the Phlebiopsis gigantea genome, transcriptome and secretome provides insight into its pioneer colonization strategies of wood.</title>
        <authorList>
            <person name="Hori C."/>
            <person name="Ishida T."/>
            <person name="Igarashi K."/>
            <person name="Samejima M."/>
            <person name="Suzuki H."/>
            <person name="Master E."/>
            <person name="Ferreira P."/>
            <person name="Ruiz-Duenas F.J."/>
            <person name="Held B."/>
            <person name="Canessa P."/>
            <person name="Larrondo L.F."/>
            <person name="Schmoll M."/>
            <person name="Druzhinina I.S."/>
            <person name="Kubicek C.P."/>
            <person name="Gaskell J.A."/>
            <person name="Kersten P."/>
            <person name="St John F."/>
            <person name="Glasner J."/>
            <person name="Sabat G."/>
            <person name="Splinter BonDurant S."/>
            <person name="Syed K."/>
            <person name="Yadav J."/>
            <person name="Mgbeahuruike A.C."/>
            <person name="Kovalchuk A."/>
            <person name="Asiegbu F.O."/>
            <person name="Lackner G."/>
            <person name="Hoffmeister D."/>
            <person name="Rencoret J."/>
            <person name="Gutierrez A."/>
            <person name="Sun H."/>
            <person name="Lindquist E."/>
            <person name="Barry K."/>
            <person name="Riley R."/>
            <person name="Grigoriev I.V."/>
            <person name="Henrissat B."/>
            <person name="Kues U."/>
            <person name="Berka R.M."/>
            <person name="Martinez A.T."/>
            <person name="Covert S.F."/>
            <person name="Blanchette R.A."/>
            <person name="Cullen D."/>
        </authorList>
    </citation>
    <scope>NUCLEOTIDE SEQUENCE [LARGE SCALE GENOMIC DNA]</scope>
    <source>
        <strain evidence="6 7">11061_1 CR5-6</strain>
    </source>
</reference>
<dbReference type="InterPro" id="IPR001895">
    <property type="entry name" value="RASGEF_cat_dom"/>
</dbReference>
<feature type="compositionally biased region" description="Polar residues" evidence="3">
    <location>
        <begin position="59"/>
        <end position="79"/>
    </location>
</feature>
<dbReference type="PROSITE" id="PS50009">
    <property type="entry name" value="RASGEF_CAT"/>
    <property type="match status" value="1"/>
</dbReference>
<dbReference type="AlphaFoldDB" id="A0A0C3NP21"/>
<feature type="compositionally biased region" description="Basic and acidic residues" evidence="3">
    <location>
        <begin position="157"/>
        <end position="170"/>
    </location>
</feature>
<dbReference type="Gene3D" id="1.20.870.10">
    <property type="entry name" value="Son of sevenless (SoS) protein Chain: S domain 1"/>
    <property type="match status" value="1"/>
</dbReference>
<dbReference type="PANTHER" id="PTHR23113">
    <property type="entry name" value="GUANINE NUCLEOTIDE EXCHANGE FACTOR"/>
    <property type="match status" value="1"/>
</dbReference>
<evidence type="ECO:0000256" key="2">
    <source>
        <dbReference type="PROSITE-ProRule" id="PRU00168"/>
    </source>
</evidence>
<accession>A0A0C3NP21</accession>
<evidence type="ECO:0008006" key="8">
    <source>
        <dbReference type="Google" id="ProtNLM"/>
    </source>
</evidence>
<dbReference type="OrthoDB" id="546434at2759"/>
<keyword evidence="1 2" id="KW-0344">Guanine-nucleotide releasing factor</keyword>
<name>A0A0C3NP21_PHLG1</name>
<feature type="domain" description="Ras-GEF" evidence="4">
    <location>
        <begin position="813"/>
        <end position="1039"/>
    </location>
</feature>
<dbReference type="InterPro" id="IPR023578">
    <property type="entry name" value="Ras_GEF_dom_sf"/>
</dbReference>
<evidence type="ECO:0000259" key="5">
    <source>
        <dbReference type="PROSITE" id="PS50212"/>
    </source>
</evidence>
<protein>
    <recommendedName>
        <fullName evidence="8">Ras-GEF domain-containing protein</fullName>
    </recommendedName>
</protein>
<dbReference type="InterPro" id="IPR036964">
    <property type="entry name" value="RASGEF_cat_dom_sf"/>
</dbReference>
<feature type="compositionally biased region" description="Basic and acidic residues" evidence="3">
    <location>
        <begin position="107"/>
        <end position="126"/>
    </location>
</feature>